<dbReference type="InterPro" id="IPR007569">
    <property type="entry name" value="DUF559"/>
</dbReference>
<proteinExistence type="predicted"/>
<name>A0A7T0BVU2_9BACT</name>
<dbReference type="Proteomes" id="UP000594688">
    <property type="component" value="Chromosome"/>
</dbReference>
<evidence type="ECO:0000313" key="3">
    <source>
        <dbReference type="Proteomes" id="UP000594688"/>
    </source>
</evidence>
<keyword evidence="2" id="KW-0255">Endonuclease</keyword>
<organism evidence="2 3">
    <name type="scientific">Candidatus Nitronauta litoralis</name>
    <dbReference type="NCBI Taxonomy" id="2705533"/>
    <lineage>
        <taxon>Bacteria</taxon>
        <taxon>Pseudomonadati</taxon>
        <taxon>Nitrospinota/Tectimicrobiota group</taxon>
        <taxon>Nitrospinota</taxon>
        <taxon>Nitrospinia</taxon>
        <taxon>Nitrospinales</taxon>
        <taxon>Nitrospinaceae</taxon>
        <taxon>Candidatus Nitronauta</taxon>
    </lineage>
</organism>
<dbReference type="KEGG" id="nli:G3M70_08370"/>
<dbReference type="Pfam" id="PF04480">
    <property type="entry name" value="DUF559"/>
    <property type="match status" value="1"/>
</dbReference>
<dbReference type="AlphaFoldDB" id="A0A7T0BVU2"/>
<dbReference type="PANTHER" id="PTHR38590:SF1">
    <property type="entry name" value="BLL0828 PROTEIN"/>
    <property type="match status" value="1"/>
</dbReference>
<evidence type="ECO:0000259" key="1">
    <source>
        <dbReference type="Pfam" id="PF04480"/>
    </source>
</evidence>
<dbReference type="SUPFAM" id="SSF52980">
    <property type="entry name" value="Restriction endonuclease-like"/>
    <property type="match status" value="1"/>
</dbReference>
<dbReference type="InterPro" id="IPR047216">
    <property type="entry name" value="Endonuclease_DUF559_bact"/>
</dbReference>
<evidence type="ECO:0000313" key="2">
    <source>
        <dbReference type="EMBL" id="QPJ61886.1"/>
    </source>
</evidence>
<dbReference type="Gene3D" id="3.40.960.10">
    <property type="entry name" value="VSR Endonuclease"/>
    <property type="match status" value="1"/>
</dbReference>
<reference evidence="2 3" key="1">
    <citation type="submission" date="2020-02" db="EMBL/GenBank/DDBJ databases">
        <title>Genomic and physiological characterization of two novel Nitrospinaceae genera.</title>
        <authorList>
            <person name="Mueller A.J."/>
            <person name="Jung M.-Y."/>
            <person name="Strachan C.R."/>
            <person name="Herbold C.W."/>
            <person name="Kirkegaard R.H."/>
            <person name="Daims H."/>
        </authorList>
    </citation>
    <scope>NUCLEOTIDE SEQUENCE [LARGE SCALE GENOMIC DNA]</scope>
    <source>
        <strain evidence="2">EB</strain>
    </source>
</reference>
<dbReference type="InterPro" id="IPR011335">
    <property type="entry name" value="Restrct_endonuc-II-like"/>
</dbReference>
<gene>
    <name evidence="2" type="ORF">G3M70_08370</name>
</gene>
<accession>A0A7T0BVU2</accession>
<keyword evidence="2" id="KW-0540">Nuclease</keyword>
<dbReference type="PANTHER" id="PTHR38590">
    <property type="entry name" value="BLL0828 PROTEIN"/>
    <property type="match status" value="1"/>
</dbReference>
<feature type="domain" description="DUF559" evidence="1">
    <location>
        <begin position="15"/>
        <end position="121"/>
    </location>
</feature>
<sequence length="137" mass="16000">MKKKSSNPFIPYDKSLKEKARKLRNNSTPAEKEFWAILRTMPFFKRYYFTRQKPLGNFIVDFYCHKLKLVIEIDGDTHGTDTAKSYDQKRTHWLEGQGLQVIRFSNRDVLNCINGVMETLEGVIERITGEESPQPPS</sequence>
<dbReference type="CDD" id="cd01038">
    <property type="entry name" value="Endonuclease_DUF559"/>
    <property type="match status" value="1"/>
</dbReference>
<dbReference type="EMBL" id="CP048685">
    <property type="protein sequence ID" value="QPJ61886.1"/>
    <property type="molecule type" value="Genomic_DNA"/>
</dbReference>
<protein>
    <submittedName>
        <fullName evidence="2">Endonuclease domain-containing protein</fullName>
    </submittedName>
</protein>
<dbReference type="GO" id="GO:0004519">
    <property type="term" value="F:endonuclease activity"/>
    <property type="evidence" value="ECO:0007669"/>
    <property type="project" value="UniProtKB-KW"/>
</dbReference>
<keyword evidence="2" id="KW-0378">Hydrolase</keyword>